<evidence type="ECO:0000259" key="4">
    <source>
        <dbReference type="PROSITE" id="PS01124"/>
    </source>
</evidence>
<keyword evidence="3" id="KW-0804">Transcription</keyword>
<dbReference type="EMBL" id="VITK01000005">
    <property type="protein sequence ID" value="TWA98890.1"/>
    <property type="molecule type" value="Genomic_DNA"/>
</dbReference>
<dbReference type="Gene3D" id="1.10.10.60">
    <property type="entry name" value="Homeodomain-like"/>
    <property type="match status" value="2"/>
</dbReference>
<dbReference type="PANTHER" id="PTHR46796">
    <property type="entry name" value="HTH-TYPE TRANSCRIPTIONAL ACTIVATOR RHAS-RELATED"/>
    <property type="match status" value="1"/>
</dbReference>
<dbReference type="Pfam" id="PF12833">
    <property type="entry name" value="HTH_18"/>
    <property type="match status" value="1"/>
</dbReference>
<feature type="domain" description="HTH araC/xylS-type" evidence="4">
    <location>
        <begin position="35"/>
        <end position="132"/>
    </location>
</feature>
<organism evidence="5 6">
    <name type="scientific">Bradyrhizobium stylosanthis</name>
    <dbReference type="NCBI Taxonomy" id="1803665"/>
    <lineage>
        <taxon>Bacteria</taxon>
        <taxon>Pseudomonadati</taxon>
        <taxon>Pseudomonadota</taxon>
        <taxon>Alphaproteobacteria</taxon>
        <taxon>Hyphomicrobiales</taxon>
        <taxon>Nitrobacteraceae</taxon>
        <taxon>Bradyrhizobium</taxon>
    </lineage>
</organism>
<dbReference type="InterPro" id="IPR018062">
    <property type="entry name" value="HTH_AraC-typ_CS"/>
</dbReference>
<dbReference type="GO" id="GO:0003700">
    <property type="term" value="F:DNA-binding transcription factor activity"/>
    <property type="evidence" value="ECO:0007669"/>
    <property type="project" value="InterPro"/>
</dbReference>
<sequence>MIPEPDSHDQAPDKARHEPGVRALIRPGLEEWQMRRIRAAVESTETSWTLDALAALVGMSPDRFCKRFRAATGCPPHRWQMLQRIERAKQLLGDRSLTLTDIAYACGYASSAHFSTSFGRATGSTPSEYRRLHASSLRNSGAAQAEVPPADISAIR</sequence>
<reference evidence="5 6" key="1">
    <citation type="submission" date="2019-06" db="EMBL/GenBank/DDBJ databases">
        <title>Genomic Encyclopedia of Type Strains, Phase IV (KMG-V): Genome sequencing to study the core and pangenomes of soil and plant-associated prokaryotes.</title>
        <authorList>
            <person name="Whitman W."/>
        </authorList>
    </citation>
    <scope>NUCLEOTIDE SEQUENCE [LARGE SCALE GENOMIC DNA]</scope>
    <source>
        <strain evidence="5 6">BR 510</strain>
    </source>
</reference>
<dbReference type="SUPFAM" id="SSF46689">
    <property type="entry name" value="Homeodomain-like"/>
    <property type="match status" value="2"/>
</dbReference>
<gene>
    <name evidence="5" type="ORF">FBZ96_105568</name>
</gene>
<evidence type="ECO:0000313" key="6">
    <source>
        <dbReference type="Proteomes" id="UP000319949"/>
    </source>
</evidence>
<dbReference type="Proteomes" id="UP000319949">
    <property type="component" value="Unassembled WGS sequence"/>
</dbReference>
<evidence type="ECO:0000256" key="2">
    <source>
        <dbReference type="ARBA" id="ARBA00023125"/>
    </source>
</evidence>
<name>A0A560DP69_9BRAD</name>
<dbReference type="GO" id="GO:0043565">
    <property type="term" value="F:sequence-specific DNA binding"/>
    <property type="evidence" value="ECO:0007669"/>
    <property type="project" value="InterPro"/>
</dbReference>
<dbReference type="RefSeq" id="WP_145665377.1">
    <property type="nucleotide sequence ID" value="NZ_VITK01000005.1"/>
</dbReference>
<dbReference type="PRINTS" id="PR00032">
    <property type="entry name" value="HTHARAC"/>
</dbReference>
<comment type="caution">
    <text evidence="5">The sequence shown here is derived from an EMBL/GenBank/DDBJ whole genome shotgun (WGS) entry which is preliminary data.</text>
</comment>
<dbReference type="PROSITE" id="PS01124">
    <property type="entry name" value="HTH_ARAC_FAMILY_2"/>
    <property type="match status" value="1"/>
</dbReference>
<proteinExistence type="predicted"/>
<accession>A0A560DP69</accession>
<evidence type="ECO:0000256" key="3">
    <source>
        <dbReference type="ARBA" id="ARBA00023163"/>
    </source>
</evidence>
<keyword evidence="2 5" id="KW-0238">DNA-binding</keyword>
<dbReference type="PANTHER" id="PTHR46796:SF14">
    <property type="entry name" value="TRANSCRIPTIONAL REGULATORY PROTEIN"/>
    <property type="match status" value="1"/>
</dbReference>
<dbReference type="InterPro" id="IPR009057">
    <property type="entry name" value="Homeodomain-like_sf"/>
</dbReference>
<dbReference type="STRING" id="1803665.GCA_001641335_05360"/>
<dbReference type="SMART" id="SM00342">
    <property type="entry name" value="HTH_ARAC"/>
    <property type="match status" value="1"/>
</dbReference>
<protein>
    <submittedName>
        <fullName evidence="5">AraC-like DNA-binding protein</fullName>
    </submittedName>
</protein>
<dbReference type="InterPro" id="IPR018060">
    <property type="entry name" value="HTH_AraC"/>
</dbReference>
<evidence type="ECO:0000313" key="5">
    <source>
        <dbReference type="EMBL" id="TWA98890.1"/>
    </source>
</evidence>
<dbReference type="PROSITE" id="PS00041">
    <property type="entry name" value="HTH_ARAC_FAMILY_1"/>
    <property type="match status" value="1"/>
</dbReference>
<dbReference type="InterPro" id="IPR050204">
    <property type="entry name" value="AraC_XylS_family_regulators"/>
</dbReference>
<evidence type="ECO:0000256" key="1">
    <source>
        <dbReference type="ARBA" id="ARBA00023015"/>
    </source>
</evidence>
<dbReference type="OrthoDB" id="9806208at2"/>
<dbReference type="AlphaFoldDB" id="A0A560DP69"/>
<keyword evidence="6" id="KW-1185">Reference proteome</keyword>
<dbReference type="InterPro" id="IPR020449">
    <property type="entry name" value="Tscrpt_reg_AraC-type_HTH"/>
</dbReference>
<keyword evidence="1" id="KW-0805">Transcription regulation</keyword>